<gene>
    <name evidence="3" type="ORF">GCM10011365_09510</name>
</gene>
<sequence>MGLSLTLSVFALESDRQQKITLSGDGCISKLNLGQTECPKGMLIRQGSLKIESDYGLITHEGKLIATVKMTGSPVTMEQQMDDGSRMVIRANQIDFDYQSEIAFLKGDVRIENNIGVSTGEAMEFNLKTQEVKAVGENNQQFRLEIDPNND</sequence>
<dbReference type="GO" id="GO:0009279">
    <property type="term" value="C:cell outer membrane"/>
    <property type="evidence" value="ECO:0007669"/>
    <property type="project" value="TreeGrafter"/>
</dbReference>
<name>A0A917CKG9_9GAMM</name>
<feature type="domain" description="Organic solvent tolerance-like N-terminal" evidence="2">
    <location>
        <begin position="44"/>
        <end position="130"/>
    </location>
</feature>
<dbReference type="EMBL" id="BMEO01000003">
    <property type="protein sequence ID" value="GGF90500.1"/>
    <property type="molecule type" value="Genomic_DNA"/>
</dbReference>
<proteinExistence type="predicted"/>
<evidence type="ECO:0000313" key="4">
    <source>
        <dbReference type="Proteomes" id="UP000605253"/>
    </source>
</evidence>
<reference evidence="3" key="1">
    <citation type="journal article" date="2014" name="Int. J. Syst. Evol. Microbiol.">
        <title>Complete genome sequence of Corynebacterium casei LMG S-19264T (=DSM 44701T), isolated from a smear-ripened cheese.</title>
        <authorList>
            <consortium name="US DOE Joint Genome Institute (JGI-PGF)"/>
            <person name="Walter F."/>
            <person name="Albersmeier A."/>
            <person name="Kalinowski J."/>
            <person name="Ruckert C."/>
        </authorList>
    </citation>
    <scope>NUCLEOTIDE SEQUENCE</scope>
    <source>
        <strain evidence="3">CGMCC 1.12181</strain>
    </source>
</reference>
<dbReference type="Pfam" id="PF03968">
    <property type="entry name" value="LptD_N"/>
    <property type="match status" value="1"/>
</dbReference>
<dbReference type="InterPro" id="IPR052037">
    <property type="entry name" value="LPS_export_LptA"/>
</dbReference>
<reference evidence="3" key="2">
    <citation type="submission" date="2020-09" db="EMBL/GenBank/DDBJ databases">
        <authorList>
            <person name="Sun Q."/>
            <person name="Zhou Y."/>
        </authorList>
    </citation>
    <scope>NUCLEOTIDE SEQUENCE</scope>
    <source>
        <strain evidence="3">CGMCC 1.12181</strain>
    </source>
</reference>
<dbReference type="GO" id="GO:0015920">
    <property type="term" value="P:lipopolysaccharide transport"/>
    <property type="evidence" value="ECO:0007669"/>
    <property type="project" value="TreeGrafter"/>
</dbReference>
<keyword evidence="4" id="KW-1185">Reference proteome</keyword>
<evidence type="ECO:0000256" key="1">
    <source>
        <dbReference type="ARBA" id="ARBA00022729"/>
    </source>
</evidence>
<dbReference type="GO" id="GO:0017089">
    <property type="term" value="F:glycolipid transfer activity"/>
    <property type="evidence" value="ECO:0007669"/>
    <property type="project" value="TreeGrafter"/>
</dbReference>
<accession>A0A917CKG9</accession>
<dbReference type="PANTHER" id="PTHR36504">
    <property type="entry name" value="LIPOPOLYSACCHARIDE EXPORT SYSTEM PROTEIN LPTA"/>
    <property type="match status" value="1"/>
</dbReference>
<evidence type="ECO:0000313" key="3">
    <source>
        <dbReference type="EMBL" id="GGF90500.1"/>
    </source>
</evidence>
<dbReference type="PANTHER" id="PTHR36504:SF1">
    <property type="entry name" value="LIPOPOLYSACCHARIDE EXPORT SYSTEM PROTEIN LPTA"/>
    <property type="match status" value="1"/>
</dbReference>
<dbReference type="Gene3D" id="2.60.450.10">
    <property type="entry name" value="Lipopolysaccharide (LPS) transport protein A like domain"/>
    <property type="match status" value="1"/>
</dbReference>
<protein>
    <recommendedName>
        <fullName evidence="2">Organic solvent tolerance-like N-terminal domain-containing protein</fullName>
    </recommendedName>
</protein>
<organism evidence="3 4">
    <name type="scientific">Marinicella pacifica</name>
    <dbReference type="NCBI Taxonomy" id="1171543"/>
    <lineage>
        <taxon>Bacteria</taxon>
        <taxon>Pseudomonadati</taxon>
        <taxon>Pseudomonadota</taxon>
        <taxon>Gammaproteobacteria</taxon>
        <taxon>Lysobacterales</taxon>
        <taxon>Marinicellaceae</taxon>
        <taxon>Marinicella</taxon>
    </lineage>
</organism>
<comment type="caution">
    <text evidence="3">The sequence shown here is derived from an EMBL/GenBank/DDBJ whole genome shotgun (WGS) entry which is preliminary data.</text>
</comment>
<dbReference type="GO" id="GO:0030288">
    <property type="term" value="C:outer membrane-bounded periplasmic space"/>
    <property type="evidence" value="ECO:0007669"/>
    <property type="project" value="TreeGrafter"/>
</dbReference>
<dbReference type="AlphaFoldDB" id="A0A917CKG9"/>
<dbReference type="InterPro" id="IPR005653">
    <property type="entry name" value="OstA-like_N"/>
</dbReference>
<dbReference type="Proteomes" id="UP000605253">
    <property type="component" value="Unassembled WGS sequence"/>
</dbReference>
<keyword evidence="1" id="KW-0732">Signal</keyword>
<evidence type="ECO:0000259" key="2">
    <source>
        <dbReference type="Pfam" id="PF03968"/>
    </source>
</evidence>